<comment type="caution">
    <text evidence="1">The sequence shown here is derived from an EMBL/GenBank/DDBJ whole genome shotgun (WGS) entry which is preliminary data.</text>
</comment>
<dbReference type="Proteomes" id="UP001163046">
    <property type="component" value="Unassembled WGS sequence"/>
</dbReference>
<dbReference type="EMBL" id="MU826350">
    <property type="protein sequence ID" value="KAJ7381454.1"/>
    <property type="molecule type" value="Genomic_DNA"/>
</dbReference>
<evidence type="ECO:0000313" key="1">
    <source>
        <dbReference type="EMBL" id="KAJ7381454.1"/>
    </source>
</evidence>
<proteinExistence type="predicted"/>
<reference evidence="1" key="1">
    <citation type="submission" date="2023-01" db="EMBL/GenBank/DDBJ databases">
        <title>Genome assembly of the deep-sea coral Lophelia pertusa.</title>
        <authorList>
            <person name="Herrera S."/>
            <person name="Cordes E."/>
        </authorList>
    </citation>
    <scope>NUCLEOTIDE SEQUENCE</scope>
    <source>
        <strain evidence="1">USNM1676648</strain>
        <tissue evidence="1">Polyp</tissue>
    </source>
</reference>
<sequence length="112" mass="12426">MISVIGKLCKKGLTAEVNSKNYISVMADGATDAGGLENETVFCRFIRDGRPTNRMVGHKAVEYAHAEVLSTIVRTVSEKMLILKQQFDGKGPDISERPWILCKCLRKGKRQA</sequence>
<gene>
    <name evidence="1" type="ORF">OS493_001592</name>
</gene>
<dbReference type="OrthoDB" id="5979408at2759"/>
<organism evidence="1 2">
    <name type="scientific">Desmophyllum pertusum</name>
    <dbReference type="NCBI Taxonomy" id="174260"/>
    <lineage>
        <taxon>Eukaryota</taxon>
        <taxon>Metazoa</taxon>
        <taxon>Cnidaria</taxon>
        <taxon>Anthozoa</taxon>
        <taxon>Hexacorallia</taxon>
        <taxon>Scleractinia</taxon>
        <taxon>Caryophylliina</taxon>
        <taxon>Caryophylliidae</taxon>
        <taxon>Desmophyllum</taxon>
    </lineage>
</organism>
<evidence type="ECO:0000313" key="2">
    <source>
        <dbReference type="Proteomes" id="UP001163046"/>
    </source>
</evidence>
<dbReference type="AlphaFoldDB" id="A0A9W9ZI95"/>
<accession>A0A9W9ZI95</accession>
<name>A0A9W9ZI95_9CNID</name>
<protein>
    <submittedName>
        <fullName evidence="1">Uncharacterized protein</fullName>
    </submittedName>
</protein>
<keyword evidence="2" id="KW-1185">Reference proteome</keyword>